<name>A0A059L6X0_9PSED</name>
<accession>A0A059L6X0</accession>
<comment type="caution">
    <text evidence="1">The sequence shown here is derived from an EMBL/GenBank/DDBJ whole genome shotgun (WGS) entry which is preliminary data.</text>
</comment>
<evidence type="ECO:0000313" key="2">
    <source>
        <dbReference type="Proteomes" id="UP000026739"/>
    </source>
</evidence>
<organism evidence="1 2">
    <name type="scientific">Pseudomonas mandelii PD30</name>
    <dbReference type="NCBI Taxonomy" id="1419583"/>
    <lineage>
        <taxon>Bacteria</taxon>
        <taxon>Pseudomonadati</taxon>
        <taxon>Pseudomonadota</taxon>
        <taxon>Gammaproteobacteria</taxon>
        <taxon>Pseudomonadales</taxon>
        <taxon>Pseudomonadaceae</taxon>
        <taxon>Pseudomonas</taxon>
    </lineage>
</organism>
<dbReference type="RefSeq" id="WP_033055443.1">
    <property type="nucleotide sequence ID" value="NZ_AZQQ01000064.1"/>
</dbReference>
<dbReference type="EMBL" id="AZQQ01000064">
    <property type="protein sequence ID" value="KDD70077.1"/>
    <property type="molecule type" value="Genomic_DNA"/>
</dbReference>
<reference evidence="1 2" key="1">
    <citation type="submission" date="2013-12" db="EMBL/GenBank/DDBJ databases">
        <authorList>
            <person name="Formusa P.A."/>
            <person name="Habash M."/>
            <person name="Lee H."/>
            <person name="Trevors J.T."/>
        </authorList>
    </citation>
    <scope>NUCLEOTIDE SEQUENCE [LARGE SCALE GENOMIC DNA]</scope>
    <source>
        <strain evidence="1 2">PD30</strain>
    </source>
</reference>
<dbReference type="AlphaFoldDB" id="A0A059L6X0"/>
<proteinExistence type="predicted"/>
<dbReference type="Proteomes" id="UP000026739">
    <property type="component" value="Unassembled WGS sequence"/>
</dbReference>
<evidence type="ECO:0000313" key="1">
    <source>
        <dbReference type="EMBL" id="KDD70077.1"/>
    </source>
</evidence>
<protein>
    <submittedName>
        <fullName evidence="1">Uncharacterized protein</fullName>
    </submittedName>
</protein>
<sequence length="166" mass="19412">MSSQELTREIITDWAYGRAVIDLAESDCDGDVASFDNAVINIFGVKGLLEFAADPDCPNRRYFVDRFVTLFLWIFRSNGELPFHFSRFLGIKSREDYKFETEARAEKIYDVCLVLDSMRLIKDPAIQSLYKQLLDFRHDYRGGSRDFYYRSWGALDLELFNDDAIR</sequence>
<gene>
    <name evidence="1" type="ORF">V466_06275</name>
</gene>